<dbReference type="GO" id="GO:0030001">
    <property type="term" value="P:metal ion transport"/>
    <property type="evidence" value="ECO:0007669"/>
    <property type="project" value="TreeGrafter"/>
</dbReference>
<name>A0AAV4H804_9GAST</name>
<dbReference type="EMBL" id="BMAT01012486">
    <property type="protein sequence ID" value="GFR93166.1"/>
    <property type="molecule type" value="Genomic_DNA"/>
</dbReference>
<dbReference type="Pfam" id="PF18139">
    <property type="entry name" value="LSDAT_euk"/>
    <property type="match status" value="1"/>
</dbReference>
<evidence type="ECO:0000259" key="1">
    <source>
        <dbReference type="Pfam" id="PF18139"/>
    </source>
</evidence>
<evidence type="ECO:0000313" key="2">
    <source>
        <dbReference type="EMBL" id="GFR93166.1"/>
    </source>
</evidence>
<dbReference type="GO" id="GO:0005886">
    <property type="term" value="C:plasma membrane"/>
    <property type="evidence" value="ECO:0007669"/>
    <property type="project" value="TreeGrafter"/>
</dbReference>
<accession>A0AAV4H804</accession>
<keyword evidence="3" id="KW-1185">Reference proteome</keyword>
<dbReference type="PANTHER" id="PTHR13800:SF1">
    <property type="entry name" value="TRANSIENT RECEPTOR POTENTIAL CATION CHANNEL TRPM"/>
    <property type="match status" value="1"/>
</dbReference>
<gene>
    <name evidence="2" type="ORF">ElyMa_006219300</name>
</gene>
<comment type="caution">
    <text evidence="2">The sequence shown here is derived from an EMBL/GenBank/DDBJ whole genome shotgun (WGS) entry which is preliminary data.</text>
</comment>
<dbReference type="InterPro" id="IPR041491">
    <property type="entry name" value="TRPM_SLOG"/>
</dbReference>
<proteinExistence type="predicted"/>
<dbReference type="GO" id="GO:0005261">
    <property type="term" value="F:monoatomic cation channel activity"/>
    <property type="evidence" value="ECO:0007669"/>
    <property type="project" value="TreeGrafter"/>
</dbReference>
<evidence type="ECO:0000313" key="3">
    <source>
        <dbReference type="Proteomes" id="UP000762676"/>
    </source>
</evidence>
<reference evidence="2 3" key="1">
    <citation type="journal article" date="2021" name="Elife">
        <title>Chloroplast acquisition without the gene transfer in kleptoplastic sea slugs, Plakobranchus ocellatus.</title>
        <authorList>
            <person name="Maeda T."/>
            <person name="Takahashi S."/>
            <person name="Yoshida T."/>
            <person name="Shimamura S."/>
            <person name="Takaki Y."/>
            <person name="Nagai Y."/>
            <person name="Toyoda A."/>
            <person name="Suzuki Y."/>
            <person name="Arimoto A."/>
            <person name="Ishii H."/>
            <person name="Satoh N."/>
            <person name="Nishiyama T."/>
            <person name="Hasebe M."/>
            <person name="Maruyama T."/>
            <person name="Minagawa J."/>
            <person name="Obokata J."/>
            <person name="Shigenobu S."/>
        </authorList>
    </citation>
    <scope>NUCLEOTIDE SEQUENCE [LARGE SCALE GENOMIC DNA]</scope>
</reference>
<feature type="domain" description="TRPM SLOG" evidence="1">
    <location>
        <begin position="60"/>
        <end position="348"/>
    </location>
</feature>
<dbReference type="Proteomes" id="UP000762676">
    <property type="component" value="Unassembled WGS sequence"/>
</dbReference>
<protein>
    <submittedName>
        <fullName evidence="2">Transient receptor potential cation channel subfamily M member 2</fullName>
    </submittedName>
</protein>
<dbReference type="PANTHER" id="PTHR13800">
    <property type="entry name" value="TRANSIENT RECEPTOR POTENTIAL CATION CHANNEL, SUBFAMILY M, MEMBER 6"/>
    <property type="match status" value="1"/>
</dbReference>
<dbReference type="AlphaFoldDB" id="A0AAV4H804"/>
<organism evidence="2 3">
    <name type="scientific">Elysia marginata</name>
    <dbReference type="NCBI Taxonomy" id="1093978"/>
    <lineage>
        <taxon>Eukaryota</taxon>
        <taxon>Metazoa</taxon>
        <taxon>Spiralia</taxon>
        <taxon>Lophotrochozoa</taxon>
        <taxon>Mollusca</taxon>
        <taxon>Gastropoda</taxon>
        <taxon>Heterobranchia</taxon>
        <taxon>Euthyneura</taxon>
        <taxon>Panpulmonata</taxon>
        <taxon>Sacoglossa</taxon>
        <taxon>Placobranchoidea</taxon>
        <taxon>Plakobranchidae</taxon>
        <taxon>Elysia</taxon>
    </lineage>
</organism>
<dbReference type="InterPro" id="IPR050927">
    <property type="entry name" value="TRPM"/>
</dbReference>
<sequence length="570" mass="64028">MALRKYMSIFKEKSVFDDLFTGDDVVIPQNVNKGYIPQAAGGKIKFQSESMETGSSTSKYVYVEDDSIDQLERLSSDMVGKWDLMTPKLVLTIISSTKHFTSWGFHEDIDSFQDGLMKAASLAEMMILVDGQNYGITQIIGEAVAKEKDRRKILAREQTLTRFVSSDQLPRITVIGLVPQQVLSQAVSDSVSESITAATLGKTNILISLSDESIDDDINNLNSNLTHFIIINKDLGPPGQVNFTNRLELRLSRPLGWVQNRQSLLLNEDEVGPVPLIGLLVQGGPQEIDRVLALVKRNVPVIVLWGLGMAGDIIAYAARESQKSYDSYTYEMYVKAELRRLLSDMFPEEFVGNNLARNQCRDRVLQCVAHANQGETSLLTLVNVKAHSQDLSTAILMSVLNSYNFRPTKTDQIQYSLQLCLDWMSPEIALTNIFSKYSRNLIMVTDDMFQQALLRPSREEFVDLFLDRGFVLHSFLSQTRLATLFERCQDKDFFAGICLETILGEKVTQAHIIPETFVQDKKCDLNRLLQSLTSLTYLIDPEELTINAGPDRAVNAAVAEKQVRIQLCIL</sequence>
<keyword evidence="2" id="KW-0675">Receptor</keyword>